<evidence type="ECO:0000313" key="3">
    <source>
        <dbReference type="Proteomes" id="UP000248961"/>
    </source>
</evidence>
<feature type="region of interest" description="Disordered" evidence="1">
    <location>
        <begin position="256"/>
        <end position="277"/>
    </location>
</feature>
<name>A0A395HN64_ASPHC</name>
<sequence length="286" mass="31817">MSSDGRSSYYAGPAHRSTPDTRHKLTISLTQTTPSHSSNPSRYLLQSSIPVTKRNSCARLQSCRDVRLGLDERWSIQEGSLVLCIHPSYTLPDHDNPLTDEHELITGEVFVVCRLYADLWALCASASSIASEAEPSEIDKHPMRLAFLPLCAVTLAANFSAFNRRCAEHDLREASGLRYPGNGLPVMPPPRSYSLVDSRQLARSEKLQIRLPEVVYDVLNKVLPECADADYVLLDLPLGALLSNLKVRRSRQSQCLGSPAAETQVQPPEPDKKPSSRRFRRLIGWA</sequence>
<organism evidence="2 3">
    <name type="scientific">Aspergillus homomorphus (strain CBS 101889)</name>
    <dbReference type="NCBI Taxonomy" id="1450537"/>
    <lineage>
        <taxon>Eukaryota</taxon>
        <taxon>Fungi</taxon>
        <taxon>Dikarya</taxon>
        <taxon>Ascomycota</taxon>
        <taxon>Pezizomycotina</taxon>
        <taxon>Eurotiomycetes</taxon>
        <taxon>Eurotiomycetidae</taxon>
        <taxon>Eurotiales</taxon>
        <taxon>Aspergillaceae</taxon>
        <taxon>Aspergillus</taxon>
        <taxon>Aspergillus subgen. Circumdati</taxon>
    </lineage>
</organism>
<feature type="region of interest" description="Disordered" evidence="1">
    <location>
        <begin position="1"/>
        <end position="24"/>
    </location>
</feature>
<evidence type="ECO:0000256" key="1">
    <source>
        <dbReference type="SAM" id="MobiDB-lite"/>
    </source>
</evidence>
<dbReference type="GeneID" id="37202872"/>
<protein>
    <submittedName>
        <fullName evidence="2">Uncharacterized protein</fullName>
    </submittedName>
</protein>
<accession>A0A395HN64</accession>
<gene>
    <name evidence="2" type="ORF">BO97DRAFT_445761</name>
</gene>
<keyword evidence="3" id="KW-1185">Reference proteome</keyword>
<proteinExistence type="predicted"/>
<dbReference type="RefSeq" id="XP_025548083.1">
    <property type="nucleotide sequence ID" value="XM_025698583.1"/>
</dbReference>
<dbReference type="OrthoDB" id="4526763at2759"/>
<dbReference type="VEuPathDB" id="FungiDB:BO97DRAFT_445761"/>
<feature type="compositionally biased region" description="Polar residues" evidence="1">
    <location>
        <begin position="256"/>
        <end position="266"/>
    </location>
</feature>
<dbReference type="AlphaFoldDB" id="A0A395HN64"/>
<dbReference type="Proteomes" id="UP000248961">
    <property type="component" value="Unassembled WGS sequence"/>
</dbReference>
<evidence type="ECO:0000313" key="2">
    <source>
        <dbReference type="EMBL" id="RAL08929.1"/>
    </source>
</evidence>
<dbReference type="EMBL" id="KZ824308">
    <property type="protein sequence ID" value="RAL08929.1"/>
    <property type="molecule type" value="Genomic_DNA"/>
</dbReference>
<reference evidence="2 3" key="1">
    <citation type="submission" date="2018-02" db="EMBL/GenBank/DDBJ databases">
        <title>The genomes of Aspergillus section Nigri reveals drivers in fungal speciation.</title>
        <authorList>
            <consortium name="DOE Joint Genome Institute"/>
            <person name="Vesth T.C."/>
            <person name="Nybo J."/>
            <person name="Theobald S."/>
            <person name="Brandl J."/>
            <person name="Frisvad J.C."/>
            <person name="Nielsen K.F."/>
            <person name="Lyhne E.K."/>
            <person name="Kogle M.E."/>
            <person name="Kuo A."/>
            <person name="Riley R."/>
            <person name="Clum A."/>
            <person name="Nolan M."/>
            <person name="Lipzen A."/>
            <person name="Salamov A."/>
            <person name="Henrissat B."/>
            <person name="Wiebenga A."/>
            <person name="De vries R.P."/>
            <person name="Grigoriev I.V."/>
            <person name="Mortensen U.H."/>
            <person name="Andersen M.R."/>
            <person name="Baker S.E."/>
        </authorList>
    </citation>
    <scope>NUCLEOTIDE SEQUENCE [LARGE SCALE GENOMIC DNA]</scope>
    <source>
        <strain evidence="2 3">CBS 101889</strain>
    </source>
</reference>